<sequence length="222" mass="26554">MDIEIVKNYAPHIYYDKKEPFIPLRVGYTILYESGISPSFDRYIEIKDTDFVIEYAIYWDFDIQHLFDLEHIWVHIDNKGNIVDCEASFHGKYIKALMKDRSNIEDKTHVRLYCQPGKHAFMPKAEYFYMIPNMYEVNDEKAGIDGLIVTEIGRGRYETNEKINKMVERCLRGYRFKPSMEFQMKNITDDMYVTWEELYVEIPELIKNKLEEINKKELGIKI</sequence>
<accession>A0A9W6DCY9</accession>
<dbReference type="RefSeq" id="WP_281811323.1">
    <property type="nucleotide sequence ID" value="NZ_BRLB01000001.1"/>
</dbReference>
<keyword evidence="2" id="KW-1185">Reference proteome</keyword>
<evidence type="ECO:0000313" key="1">
    <source>
        <dbReference type="EMBL" id="GKX27721.1"/>
    </source>
</evidence>
<gene>
    <name evidence="1" type="ORF">SH1V18_02010</name>
</gene>
<reference evidence="1" key="1">
    <citation type="submission" date="2022-06" db="EMBL/GenBank/DDBJ databases">
        <title>Vallitalea longa sp. nov., an anaerobic bacterium isolated from marine sediment.</title>
        <authorList>
            <person name="Hirano S."/>
            <person name="Terahara T."/>
            <person name="Mori K."/>
            <person name="Hamada M."/>
            <person name="Matsumoto R."/>
            <person name="Kobayashi T."/>
        </authorList>
    </citation>
    <scope>NUCLEOTIDE SEQUENCE</scope>
    <source>
        <strain evidence="1">SH18-1</strain>
    </source>
</reference>
<dbReference type="EMBL" id="BRLB01000001">
    <property type="protein sequence ID" value="GKX27721.1"/>
    <property type="molecule type" value="Genomic_DNA"/>
</dbReference>
<evidence type="ECO:0000313" key="2">
    <source>
        <dbReference type="Proteomes" id="UP001144256"/>
    </source>
</evidence>
<dbReference type="Proteomes" id="UP001144256">
    <property type="component" value="Unassembled WGS sequence"/>
</dbReference>
<comment type="caution">
    <text evidence="1">The sequence shown here is derived from an EMBL/GenBank/DDBJ whole genome shotgun (WGS) entry which is preliminary data.</text>
</comment>
<proteinExistence type="predicted"/>
<organism evidence="1 2">
    <name type="scientific">Vallitalea longa</name>
    <dbReference type="NCBI Taxonomy" id="2936439"/>
    <lineage>
        <taxon>Bacteria</taxon>
        <taxon>Bacillati</taxon>
        <taxon>Bacillota</taxon>
        <taxon>Clostridia</taxon>
        <taxon>Lachnospirales</taxon>
        <taxon>Vallitaleaceae</taxon>
        <taxon>Vallitalea</taxon>
    </lineage>
</organism>
<name>A0A9W6DCY9_9FIRM</name>
<protein>
    <submittedName>
        <fullName evidence="1">Uncharacterized protein</fullName>
    </submittedName>
</protein>
<dbReference type="AlphaFoldDB" id="A0A9W6DCY9"/>